<evidence type="ECO:0000256" key="9">
    <source>
        <dbReference type="ARBA" id="ARBA00022490"/>
    </source>
</evidence>
<dbReference type="PIRSF" id="PIRSF001500">
    <property type="entry name" value="Chor_mut_pdt_Ppr"/>
    <property type="match status" value="1"/>
</dbReference>
<comment type="catalytic activity">
    <reaction evidence="1">
        <text>chorismate = prephenate</text>
        <dbReference type="Rhea" id="RHEA:13897"/>
        <dbReference type="ChEBI" id="CHEBI:29748"/>
        <dbReference type="ChEBI" id="CHEBI:29934"/>
        <dbReference type="EC" id="5.4.99.5"/>
    </reaction>
</comment>
<gene>
    <name evidence="23" type="primary">pheA</name>
    <name evidence="23" type="ORF">Aargi30884_23500</name>
</gene>
<dbReference type="InterPro" id="IPR008242">
    <property type="entry name" value="Chor_mutase/pphenate_deHydtase"/>
</dbReference>
<keyword evidence="15" id="KW-0511">Multifunctional enzyme</keyword>
<dbReference type="NCBIfam" id="TIGR01805">
    <property type="entry name" value="CM_mono_grmpos"/>
    <property type="match status" value="1"/>
</dbReference>
<dbReference type="AlphaFoldDB" id="A0A6N4TL43"/>
<dbReference type="InterPro" id="IPR001086">
    <property type="entry name" value="Preph_deHydtase"/>
</dbReference>
<dbReference type="CDD" id="cd04905">
    <property type="entry name" value="ACT_CM-PDT"/>
    <property type="match status" value="1"/>
</dbReference>
<keyword evidence="11" id="KW-0057">Aromatic amino acid biosynthesis</keyword>
<dbReference type="SMART" id="SM00830">
    <property type="entry name" value="CM_2"/>
    <property type="match status" value="1"/>
</dbReference>
<dbReference type="InterPro" id="IPR036979">
    <property type="entry name" value="CM_dom_sf"/>
</dbReference>
<evidence type="ECO:0000256" key="17">
    <source>
        <dbReference type="ARBA" id="ARBA00031520"/>
    </source>
</evidence>
<dbReference type="InterPro" id="IPR036263">
    <property type="entry name" value="Chorismate_II_sf"/>
</dbReference>
<dbReference type="EMBL" id="AP019695">
    <property type="protein sequence ID" value="BBK23447.1"/>
    <property type="molecule type" value="Genomic_DNA"/>
</dbReference>
<evidence type="ECO:0000256" key="7">
    <source>
        <dbReference type="ARBA" id="ARBA00014401"/>
    </source>
</evidence>
<dbReference type="Pfam" id="PF00800">
    <property type="entry name" value="PDT"/>
    <property type="match status" value="1"/>
</dbReference>
<evidence type="ECO:0000256" key="16">
    <source>
        <dbReference type="ARBA" id="ARBA00031175"/>
    </source>
</evidence>
<dbReference type="SUPFAM" id="SSF48600">
    <property type="entry name" value="Chorismate mutase II"/>
    <property type="match status" value="1"/>
</dbReference>
<comment type="pathway">
    <text evidence="4">Amino-acid biosynthesis; L-phenylalanine biosynthesis; phenylpyruvate from prephenate: step 1/1.</text>
</comment>
<feature type="domain" description="ACT" evidence="22">
    <location>
        <begin position="278"/>
        <end position="355"/>
    </location>
</feature>
<dbReference type="EC" id="4.2.1.51" evidence="6"/>
<evidence type="ECO:0000256" key="4">
    <source>
        <dbReference type="ARBA" id="ARBA00004741"/>
    </source>
</evidence>
<comment type="function">
    <text evidence="2">Catalyzes the Claisen rearrangement of chorismate to prephenate and the decarboxylation/dehydration of prephenate to phenylpyruvate.</text>
</comment>
<dbReference type="SUPFAM" id="SSF55021">
    <property type="entry name" value="ACT-like"/>
    <property type="match status" value="1"/>
</dbReference>
<proteinExistence type="predicted"/>
<keyword evidence="13" id="KW-0413">Isomerase</keyword>
<evidence type="ECO:0000313" key="24">
    <source>
        <dbReference type="Proteomes" id="UP000464754"/>
    </source>
</evidence>
<accession>A0A6N4TL43</accession>
<evidence type="ECO:0000256" key="5">
    <source>
        <dbReference type="ARBA" id="ARBA00004817"/>
    </source>
</evidence>
<dbReference type="PROSITE" id="PS51168">
    <property type="entry name" value="CHORISMATE_MUT_2"/>
    <property type="match status" value="1"/>
</dbReference>
<dbReference type="GO" id="GO:0009094">
    <property type="term" value="P:L-phenylalanine biosynthetic process"/>
    <property type="evidence" value="ECO:0007669"/>
    <property type="project" value="UniProtKB-UniPathway"/>
</dbReference>
<dbReference type="RefSeq" id="WP_118277748.1">
    <property type="nucleotide sequence ID" value="NZ_AP019695.1"/>
</dbReference>
<keyword evidence="9" id="KW-0963">Cytoplasm</keyword>
<dbReference type="InterPro" id="IPR002912">
    <property type="entry name" value="ACT_dom"/>
</dbReference>
<keyword evidence="24" id="KW-1185">Reference proteome</keyword>
<dbReference type="PROSITE" id="PS51671">
    <property type="entry name" value="ACT"/>
    <property type="match status" value="1"/>
</dbReference>
<comment type="pathway">
    <text evidence="5">Metabolic intermediate biosynthesis; prephenate biosynthesis; prephenate from chorismate: step 1/1.</text>
</comment>
<evidence type="ECO:0000313" key="23">
    <source>
        <dbReference type="EMBL" id="BBK23447.1"/>
    </source>
</evidence>
<evidence type="ECO:0000256" key="10">
    <source>
        <dbReference type="ARBA" id="ARBA00022605"/>
    </source>
</evidence>
<dbReference type="Gene3D" id="1.20.59.10">
    <property type="entry name" value="Chorismate mutase"/>
    <property type="match status" value="1"/>
</dbReference>
<feature type="domain" description="Chorismate mutase" evidence="20">
    <location>
        <begin position="1"/>
        <end position="88"/>
    </location>
</feature>
<dbReference type="GO" id="GO:0004106">
    <property type="term" value="F:chorismate mutase activity"/>
    <property type="evidence" value="ECO:0007669"/>
    <property type="project" value="UniProtKB-EC"/>
</dbReference>
<evidence type="ECO:0000256" key="8">
    <source>
        <dbReference type="ARBA" id="ARBA00021872"/>
    </source>
</evidence>
<dbReference type="Pfam" id="PF01817">
    <property type="entry name" value="CM_2"/>
    <property type="match status" value="1"/>
</dbReference>
<dbReference type="PANTHER" id="PTHR21022">
    <property type="entry name" value="PREPHENATE DEHYDRATASE P PROTEIN"/>
    <property type="match status" value="1"/>
</dbReference>
<dbReference type="UniPathway" id="UPA00120">
    <property type="reaction ID" value="UER00203"/>
</dbReference>
<dbReference type="GO" id="GO:0046417">
    <property type="term" value="P:chorismate metabolic process"/>
    <property type="evidence" value="ECO:0007669"/>
    <property type="project" value="InterPro"/>
</dbReference>
<evidence type="ECO:0000259" key="20">
    <source>
        <dbReference type="PROSITE" id="PS51168"/>
    </source>
</evidence>
<dbReference type="Proteomes" id="UP000464754">
    <property type="component" value="Chromosome"/>
</dbReference>
<evidence type="ECO:0000259" key="22">
    <source>
        <dbReference type="PROSITE" id="PS51671"/>
    </source>
</evidence>
<dbReference type="InterPro" id="IPR045865">
    <property type="entry name" value="ACT-like_dom_sf"/>
</dbReference>
<dbReference type="PANTHER" id="PTHR21022:SF19">
    <property type="entry name" value="PREPHENATE DEHYDRATASE-RELATED"/>
    <property type="match status" value="1"/>
</dbReference>
<keyword evidence="10" id="KW-0028">Amino-acid biosynthesis</keyword>
<feature type="site" description="Essential for prephenate dehydratase activity" evidence="19">
    <location>
        <position position="261"/>
    </location>
</feature>
<evidence type="ECO:0000259" key="21">
    <source>
        <dbReference type="PROSITE" id="PS51171"/>
    </source>
</evidence>
<dbReference type="GO" id="GO:0005737">
    <property type="term" value="C:cytoplasm"/>
    <property type="evidence" value="ECO:0007669"/>
    <property type="project" value="UniProtKB-SubCell"/>
</dbReference>
<name>A0A6N4TL43_9FIRM</name>
<comment type="catalytic activity">
    <reaction evidence="18">
        <text>prephenate + H(+) = 3-phenylpyruvate + CO2 + H2O</text>
        <dbReference type="Rhea" id="RHEA:21648"/>
        <dbReference type="ChEBI" id="CHEBI:15377"/>
        <dbReference type="ChEBI" id="CHEBI:15378"/>
        <dbReference type="ChEBI" id="CHEBI:16526"/>
        <dbReference type="ChEBI" id="CHEBI:18005"/>
        <dbReference type="ChEBI" id="CHEBI:29934"/>
        <dbReference type="EC" id="4.2.1.51"/>
    </reaction>
</comment>
<feature type="domain" description="Prephenate dehydratase" evidence="21">
    <location>
        <begin position="92"/>
        <end position="268"/>
    </location>
</feature>
<evidence type="ECO:0000256" key="15">
    <source>
        <dbReference type="ARBA" id="ARBA00023268"/>
    </source>
</evidence>
<dbReference type="InterPro" id="IPR002701">
    <property type="entry name" value="CM_II_prokaryot"/>
</dbReference>
<sequence>MSLLEDARKQINEVDKEIARLFEKRMQAVEDVAHYKQEHALPVLDQGREQEVLDRNVNYIENEKYKDSYLSMMKDMMRISRNYQQSLLHKEVVGYQGVEGAFSSIAAKHLFPHYKKRSYTSFEDVIKAVISGEIEYGVLPVENSYSGEVGEVIDLLMKYEQVYIQQIYDLKISQNLLGIKGAKLEDIQQVYSKDQAISQSKQFLEGRGYELISYPNTAMAAEYVARMQDKTKAAIGAKENAELYGLEVLVENINTSMQNTTRFIVVGRELTMEGNEFSVIFSVPHKAGTLVSAMNIIARQGFNMESILSRAMKDKPWEYYFYAAIDGELKEKKAQKMLKELQDVCESVRVAGTYKKEGK</sequence>
<organism evidence="23 24">
    <name type="scientific">Amedibacterium intestinale</name>
    <dbReference type="NCBI Taxonomy" id="2583452"/>
    <lineage>
        <taxon>Bacteria</taxon>
        <taxon>Bacillati</taxon>
        <taxon>Bacillota</taxon>
        <taxon>Erysipelotrichia</taxon>
        <taxon>Erysipelotrichales</taxon>
        <taxon>Erysipelotrichaceae</taxon>
        <taxon>Amedibacterium</taxon>
    </lineage>
</organism>
<dbReference type="CDD" id="cd13631">
    <property type="entry name" value="PBP2_Ct-PDT_like"/>
    <property type="match status" value="1"/>
</dbReference>
<dbReference type="PROSITE" id="PS51171">
    <property type="entry name" value="PREPHENATE_DEHYDR_3"/>
    <property type="match status" value="1"/>
</dbReference>
<evidence type="ECO:0000256" key="12">
    <source>
        <dbReference type="ARBA" id="ARBA00023222"/>
    </source>
</evidence>
<evidence type="ECO:0000256" key="3">
    <source>
        <dbReference type="ARBA" id="ARBA00004496"/>
    </source>
</evidence>
<protein>
    <recommendedName>
        <fullName evidence="7">Bifunctional chorismate mutase/prephenate dehydratase</fullName>
        <ecNumber evidence="6">4.2.1.51</ecNumber>
    </recommendedName>
    <alternativeName>
        <fullName evidence="17">Chorismate mutase-prephenate dehydratase</fullName>
    </alternativeName>
    <alternativeName>
        <fullName evidence="8">Prephenate dehydratase</fullName>
    </alternativeName>
    <alternativeName>
        <fullName evidence="16">p-protein</fullName>
    </alternativeName>
</protein>
<dbReference type="GO" id="GO:0004664">
    <property type="term" value="F:prephenate dehydratase activity"/>
    <property type="evidence" value="ECO:0007669"/>
    <property type="project" value="UniProtKB-EC"/>
</dbReference>
<dbReference type="Gene3D" id="3.30.70.260">
    <property type="match status" value="1"/>
</dbReference>
<dbReference type="KEGG" id="aarg:Aargi30884_23500"/>
<keyword evidence="14" id="KW-0456">Lyase</keyword>
<evidence type="ECO:0000256" key="6">
    <source>
        <dbReference type="ARBA" id="ARBA00013147"/>
    </source>
</evidence>
<evidence type="ECO:0000256" key="1">
    <source>
        <dbReference type="ARBA" id="ARBA00000824"/>
    </source>
</evidence>
<dbReference type="UniPathway" id="UPA00121">
    <property type="reaction ID" value="UER00345"/>
</dbReference>
<keyword evidence="12" id="KW-0584">Phenylalanine biosynthesis</keyword>
<dbReference type="InterPro" id="IPR011279">
    <property type="entry name" value="Chorismate_mutase_GmP"/>
</dbReference>
<evidence type="ECO:0000256" key="2">
    <source>
        <dbReference type="ARBA" id="ARBA00002364"/>
    </source>
</evidence>
<evidence type="ECO:0000256" key="19">
    <source>
        <dbReference type="PIRSR" id="PIRSR001500-2"/>
    </source>
</evidence>
<evidence type="ECO:0000256" key="11">
    <source>
        <dbReference type="ARBA" id="ARBA00023141"/>
    </source>
</evidence>
<evidence type="ECO:0000256" key="14">
    <source>
        <dbReference type="ARBA" id="ARBA00023239"/>
    </source>
</evidence>
<reference evidence="24" key="1">
    <citation type="submission" date="2019-05" db="EMBL/GenBank/DDBJ databases">
        <title>Complete genome sequencing of Absiella argi strain JCM 30884.</title>
        <authorList>
            <person name="Sakamoto M."/>
            <person name="Murakami T."/>
            <person name="Mori H."/>
        </authorList>
    </citation>
    <scope>NUCLEOTIDE SEQUENCE [LARGE SCALE GENOMIC DNA]</scope>
    <source>
        <strain evidence="24">JCM 30884</strain>
    </source>
</reference>
<dbReference type="SUPFAM" id="SSF53850">
    <property type="entry name" value="Periplasmic binding protein-like II"/>
    <property type="match status" value="1"/>
</dbReference>
<evidence type="ECO:0000256" key="13">
    <source>
        <dbReference type="ARBA" id="ARBA00023235"/>
    </source>
</evidence>
<evidence type="ECO:0000256" key="18">
    <source>
        <dbReference type="ARBA" id="ARBA00047848"/>
    </source>
</evidence>
<dbReference type="Gene3D" id="3.40.190.10">
    <property type="entry name" value="Periplasmic binding protein-like II"/>
    <property type="match status" value="2"/>
</dbReference>
<comment type="subcellular location">
    <subcellularLocation>
        <location evidence="3">Cytoplasm</location>
    </subcellularLocation>
</comment>